<dbReference type="Gene3D" id="1.10.260.40">
    <property type="entry name" value="lambda repressor-like DNA-binding domains"/>
    <property type="match status" value="1"/>
</dbReference>
<dbReference type="EMBL" id="JACHIA010000017">
    <property type="protein sequence ID" value="MBB6072706.1"/>
    <property type="molecule type" value="Genomic_DNA"/>
</dbReference>
<evidence type="ECO:0000259" key="4">
    <source>
        <dbReference type="PROSITE" id="PS50943"/>
    </source>
</evidence>
<evidence type="ECO:0000256" key="2">
    <source>
        <dbReference type="ARBA" id="ARBA00023125"/>
    </source>
</evidence>
<dbReference type="PANTHER" id="PTHR36511:SF4">
    <property type="entry name" value="ANTITOXIN MQSA"/>
    <property type="match status" value="1"/>
</dbReference>
<dbReference type="PANTHER" id="PTHR36511">
    <property type="entry name" value="MERR FAMILY BACTERIAL REGULATORY PROTEIN"/>
    <property type="match status" value="1"/>
</dbReference>
<proteinExistence type="predicted"/>
<dbReference type="InterPro" id="IPR052359">
    <property type="entry name" value="HTH-type_reg/antitoxin"/>
</dbReference>
<keyword evidence="6" id="KW-1185">Reference proteome</keyword>
<accession>A0A841H478</accession>
<feature type="domain" description="HTH cro/C1-type" evidence="4">
    <location>
        <begin position="37"/>
        <end position="73"/>
    </location>
</feature>
<dbReference type="InterPro" id="IPR010982">
    <property type="entry name" value="Lambda_DNA-bd_dom_sf"/>
</dbReference>
<evidence type="ECO:0000313" key="6">
    <source>
        <dbReference type="Proteomes" id="UP000582837"/>
    </source>
</evidence>
<keyword evidence="3" id="KW-0804">Transcription</keyword>
<keyword evidence="2" id="KW-0238">DNA-binding</keyword>
<name>A0A841H478_9BACT</name>
<keyword evidence="1" id="KW-0805">Transcription regulation</keyword>
<dbReference type="SMART" id="SM00530">
    <property type="entry name" value="HTH_XRE"/>
    <property type="match status" value="1"/>
</dbReference>
<dbReference type="Pfam" id="PF01381">
    <property type="entry name" value="HTH_3"/>
    <property type="match status" value="1"/>
</dbReference>
<dbReference type="InterPro" id="IPR001387">
    <property type="entry name" value="Cro/C1-type_HTH"/>
</dbReference>
<dbReference type="SUPFAM" id="SSF47413">
    <property type="entry name" value="lambda repressor-like DNA-binding domains"/>
    <property type="match status" value="1"/>
</dbReference>
<dbReference type="Proteomes" id="UP000582837">
    <property type="component" value="Unassembled WGS sequence"/>
</dbReference>
<comment type="caution">
    <text evidence="5">The sequence shown here is derived from an EMBL/GenBank/DDBJ whole genome shotgun (WGS) entry which is preliminary data.</text>
</comment>
<organism evidence="5 6">
    <name type="scientific">Longimicrobium terrae</name>
    <dbReference type="NCBI Taxonomy" id="1639882"/>
    <lineage>
        <taxon>Bacteria</taxon>
        <taxon>Pseudomonadati</taxon>
        <taxon>Gemmatimonadota</taxon>
        <taxon>Longimicrobiia</taxon>
        <taxon>Longimicrobiales</taxon>
        <taxon>Longimicrobiaceae</taxon>
        <taxon>Longimicrobium</taxon>
    </lineage>
</organism>
<evidence type="ECO:0000256" key="1">
    <source>
        <dbReference type="ARBA" id="ARBA00023015"/>
    </source>
</evidence>
<protein>
    <submittedName>
        <fullName evidence="5">Putative transcriptional regulator</fullName>
    </submittedName>
</protein>
<dbReference type="RefSeq" id="WP_170038809.1">
    <property type="nucleotide sequence ID" value="NZ_JABDTL010000002.1"/>
</dbReference>
<dbReference type="AlphaFoldDB" id="A0A841H478"/>
<gene>
    <name evidence="5" type="ORF">HNQ61_004369</name>
</gene>
<evidence type="ECO:0000256" key="3">
    <source>
        <dbReference type="ARBA" id="ARBA00023163"/>
    </source>
</evidence>
<dbReference type="PROSITE" id="PS50943">
    <property type="entry name" value="HTH_CROC1"/>
    <property type="match status" value="1"/>
</dbReference>
<evidence type="ECO:0000313" key="5">
    <source>
        <dbReference type="EMBL" id="MBB6072706.1"/>
    </source>
</evidence>
<dbReference type="CDD" id="cd00093">
    <property type="entry name" value="HTH_XRE"/>
    <property type="match status" value="1"/>
</dbReference>
<dbReference type="GO" id="GO:0003677">
    <property type="term" value="F:DNA binding"/>
    <property type="evidence" value="ECO:0007669"/>
    <property type="project" value="UniProtKB-KW"/>
</dbReference>
<reference evidence="5 6" key="1">
    <citation type="submission" date="2020-08" db="EMBL/GenBank/DDBJ databases">
        <title>Genomic Encyclopedia of Type Strains, Phase IV (KMG-IV): sequencing the most valuable type-strain genomes for metagenomic binning, comparative biology and taxonomic classification.</title>
        <authorList>
            <person name="Goeker M."/>
        </authorList>
    </citation>
    <scope>NUCLEOTIDE SEQUENCE [LARGE SCALE GENOMIC DNA]</scope>
    <source>
        <strain evidence="5 6">DSM 29007</strain>
    </source>
</reference>
<sequence length="95" mass="10676">MRDELFNELLESVRQGGAILRGESAPSRTFVADEVDVRELRTRLKLSQPKFAAMMGVPVGTLRNWEQGRRRPDGPARALLRVVAKHPEAVLDALR</sequence>